<sequence>MMIMKRSSILIRDDVDDFTDPRDMNDTETATVERKIRFSPTDTDETAARCGSPGLNKLQSQTECMRTTRLTGSWRKVNAQFYELDEYDNEIKVELDPSNIMDALRRLKTYTNCLYSDILYERDELQYLKKRASKLESH</sequence>
<organism evidence="1 2">
    <name type="scientific">Desmophyllum pertusum</name>
    <dbReference type="NCBI Taxonomy" id="174260"/>
    <lineage>
        <taxon>Eukaryota</taxon>
        <taxon>Metazoa</taxon>
        <taxon>Cnidaria</taxon>
        <taxon>Anthozoa</taxon>
        <taxon>Hexacorallia</taxon>
        <taxon>Scleractinia</taxon>
        <taxon>Caryophylliina</taxon>
        <taxon>Caryophylliidae</taxon>
        <taxon>Desmophyllum</taxon>
    </lineage>
</organism>
<keyword evidence="2" id="KW-1185">Reference proteome</keyword>
<reference evidence="1" key="1">
    <citation type="submission" date="2023-01" db="EMBL/GenBank/DDBJ databases">
        <title>Genome assembly of the deep-sea coral Lophelia pertusa.</title>
        <authorList>
            <person name="Herrera S."/>
            <person name="Cordes E."/>
        </authorList>
    </citation>
    <scope>NUCLEOTIDE SEQUENCE</scope>
    <source>
        <strain evidence="1">USNM1676648</strain>
        <tissue evidence="1">Polyp</tissue>
    </source>
</reference>
<dbReference type="EMBL" id="MU827801">
    <property type="protein sequence ID" value="KAJ7327398.1"/>
    <property type="molecule type" value="Genomic_DNA"/>
</dbReference>
<dbReference type="OrthoDB" id="5962108at2759"/>
<gene>
    <name evidence="1" type="ORF">OS493_027088</name>
</gene>
<name>A0A9W9Y9N1_9CNID</name>
<accession>A0A9W9Y9N1</accession>
<protein>
    <submittedName>
        <fullName evidence="1">Uncharacterized protein</fullName>
    </submittedName>
</protein>
<proteinExistence type="predicted"/>
<dbReference type="AlphaFoldDB" id="A0A9W9Y9N1"/>
<evidence type="ECO:0000313" key="1">
    <source>
        <dbReference type="EMBL" id="KAJ7327398.1"/>
    </source>
</evidence>
<dbReference type="Proteomes" id="UP001163046">
    <property type="component" value="Unassembled WGS sequence"/>
</dbReference>
<evidence type="ECO:0000313" key="2">
    <source>
        <dbReference type="Proteomes" id="UP001163046"/>
    </source>
</evidence>
<comment type="caution">
    <text evidence="1">The sequence shown here is derived from an EMBL/GenBank/DDBJ whole genome shotgun (WGS) entry which is preliminary data.</text>
</comment>